<organism evidence="1 2">
    <name type="scientific">Sphaeroforma arctica JP610</name>
    <dbReference type="NCBI Taxonomy" id="667725"/>
    <lineage>
        <taxon>Eukaryota</taxon>
        <taxon>Ichthyosporea</taxon>
        <taxon>Ichthyophonida</taxon>
        <taxon>Sphaeroforma</taxon>
    </lineage>
</organism>
<dbReference type="Proteomes" id="UP000054560">
    <property type="component" value="Unassembled WGS sequence"/>
</dbReference>
<dbReference type="EMBL" id="KQ242693">
    <property type="protein sequence ID" value="KNC77566.1"/>
    <property type="molecule type" value="Genomic_DNA"/>
</dbReference>
<sequence length="174" mass="19542">MTACLFGKPKQYSFTDRSAVVLSTLAKNLKLNAVNYTAAELPSDTQDEKTSADDSHVTAVRTPVANLRFLDWVEASNDEIAEYDADLFLAADVVFDPVIIEPLVRVISVLLRKSSCYGIISCTIRNPETFELFIKSLDSADVHIETLDHTPSNIYFYDRIAEVRILRLTKSRVH</sequence>
<reference evidence="1 2" key="1">
    <citation type="submission" date="2011-02" db="EMBL/GenBank/DDBJ databases">
        <title>The Genome Sequence of Sphaeroforma arctica JP610.</title>
        <authorList>
            <consortium name="The Broad Institute Genome Sequencing Platform"/>
            <person name="Russ C."/>
            <person name="Cuomo C."/>
            <person name="Young S.K."/>
            <person name="Zeng Q."/>
            <person name="Gargeya S."/>
            <person name="Alvarado L."/>
            <person name="Berlin A."/>
            <person name="Chapman S.B."/>
            <person name="Chen Z."/>
            <person name="Freedman E."/>
            <person name="Gellesch M."/>
            <person name="Goldberg J."/>
            <person name="Griggs A."/>
            <person name="Gujja S."/>
            <person name="Heilman E."/>
            <person name="Heiman D."/>
            <person name="Howarth C."/>
            <person name="Mehta T."/>
            <person name="Neiman D."/>
            <person name="Pearson M."/>
            <person name="Roberts A."/>
            <person name="Saif S."/>
            <person name="Shea T."/>
            <person name="Shenoy N."/>
            <person name="Sisk P."/>
            <person name="Stolte C."/>
            <person name="Sykes S."/>
            <person name="White J."/>
            <person name="Yandava C."/>
            <person name="Burger G."/>
            <person name="Gray M.W."/>
            <person name="Holland P.W.H."/>
            <person name="King N."/>
            <person name="Lang F.B.F."/>
            <person name="Roger A.J."/>
            <person name="Ruiz-Trillo I."/>
            <person name="Haas B."/>
            <person name="Nusbaum C."/>
            <person name="Birren B."/>
        </authorList>
    </citation>
    <scope>NUCLEOTIDE SEQUENCE [LARGE SCALE GENOMIC DNA]</scope>
    <source>
        <strain evidence="1 2">JP610</strain>
    </source>
</reference>
<keyword evidence="2" id="KW-1185">Reference proteome</keyword>
<dbReference type="RefSeq" id="XP_014151468.1">
    <property type="nucleotide sequence ID" value="XM_014295993.1"/>
</dbReference>
<evidence type="ECO:0000313" key="1">
    <source>
        <dbReference type="EMBL" id="KNC77566.1"/>
    </source>
</evidence>
<dbReference type="OrthoDB" id="194386at2759"/>
<protein>
    <recommendedName>
        <fullName evidence="3">Calmodulin-lysine N-methyltransferase</fullName>
    </recommendedName>
</protein>
<dbReference type="AlphaFoldDB" id="A0A0L0FM78"/>
<dbReference type="Gene3D" id="3.40.50.150">
    <property type="entry name" value="Vaccinia Virus protein VP39"/>
    <property type="match status" value="1"/>
</dbReference>
<dbReference type="InterPro" id="IPR019410">
    <property type="entry name" value="Methyltransf_16"/>
</dbReference>
<dbReference type="Pfam" id="PF10294">
    <property type="entry name" value="Methyltransf_16"/>
    <property type="match status" value="1"/>
</dbReference>
<dbReference type="PANTHER" id="PTHR14614">
    <property type="entry name" value="HEPATOCELLULAR CARCINOMA-ASSOCIATED ANTIGEN"/>
    <property type="match status" value="1"/>
</dbReference>
<dbReference type="PANTHER" id="PTHR14614:SF130">
    <property type="entry name" value="PROTEIN-LYSINE N-METHYLTRANSFERASE EEF2KMT"/>
    <property type="match status" value="1"/>
</dbReference>
<name>A0A0L0FM78_9EUKA</name>
<dbReference type="GeneID" id="25910473"/>
<dbReference type="InterPro" id="IPR029063">
    <property type="entry name" value="SAM-dependent_MTases_sf"/>
</dbReference>
<evidence type="ECO:0008006" key="3">
    <source>
        <dbReference type="Google" id="ProtNLM"/>
    </source>
</evidence>
<gene>
    <name evidence="1" type="ORF">SARC_09969</name>
</gene>
<accession>A0A0L0FM78</accession>
<dbReference type="GO" id="GO:0032991">
    <property type="term" value="C:protein-containing complex"/>
    <property type="evidence" value="ECO:0007669"/>
    <property type="project" value="TreeGrafter"/>
</dbReference>
<evidence type="ECO:0000313" key="2">
    <source>
        <dbReference type="Proteomes" id="UP000054560"/>
    </source>
</evidence>
<proteinExistence type="predicted"/>
<dbReference type="eggNOG" id="KOG2497">
    <property type="taxonomic scope" value="Eukaryota"/>
</dbReference>
<dbReference type="STRING" id="667725.A0A0L0FM78"/>